<dbReference type="PANTHER" id="PTHR11839:SF18">
    <property type="entry name" value="NUDIX HYDROLASE DOMAIN-CONTAINING PROTEIN"/>
    <property type="match status" value="1"/>
</dbReference>
<evidence type="ECO:0000256" key="1">
    <source>
        <dbReference type="ARBA" id="ARBA00000847"/>
    </source>
</evidence>
<evidence type="ECO:0000256" key="7">
    <source>
        <dbReference type="ARBA" id="ARBA00032272"/>
    </source>
</evidence>
<evidence type="ECO:0000256" key="4">
    <source>
        <dbReference type="ARBA" id="ARBA00016377"/>
    </source>
</evidence>
<protein>
    <recommendedName>
        <fullName evidence="4">GDP-mannose pyrophosphatase</fullName>
    </recommendedName>
    <alternativeName>
        <fullName evidence="6">GDP-mannose hydrolase</fullName>
    </alternativeName>
    <alternativeName>
        <fullName evidence="7">GDPMK</fullName>
    </alternativeName>
</protein>
<gene>
    <name evidence="9" type="ORF">ACFOMD_08430</name>
</gene>
<comment type="catalytic activity">
    <reaction evidence="1">
        <text>GDP-alpha-D-mannose + H2O = alpha-D-mannose 1-phosphate + GMP + 2 H(+)</text>
        <dbReference type="Rhea" id="RHEA:27978"/>
        <dbReference type="ChEBI" id="CHEBI:15377"/>
        <dbReference type="ChEBI" id="CHEBI:15378"/>
        <dbReference type="ChEBI" id="CHEBI:57527"/>
        <dbReference type="ChEBI" id="CHEBI:58115"/>
        <dbReference type="ChEBI" id="CHEBI:58409"/>
    </reaction>
</comment>
<evidence type="ECO:0000256" key="3">
    <source>
        <dbReference type="ARBA" id="ARBA00007275"/>
    </source>
</evidence>
<dbReference type="PROSITE" id="PS51462">
    <property type="entry name" value="NUDIX"/>
    <property type="match status" value="1"/>
</dbReference>
<proteinExistence type="inferred from homology"/>
<dbReference type="Gene3D" id="3.90.79.10">
    <property type="entry name" value="Nucleoside Triphosphate Pyrophosphohydrolase"/>
    <property type="match status" value="1"/>
</dbReference>
<dbReference type="Pfam" id="PF00293">
    <property type="entry name" value="NUDIX"/>
    <property type="match status" value="1"/>
</dbReference>
<dbReference type="CDD" id="cd03424">
    <property type="entry name" value="NUDIX_ADPRase_Nudt5_UGPPase_Nudt14"/>
    <property type="match status" value="1"/>
</dbReference>
<dbReference type="EMBL" id="JBHRXV010000006">
    <property type="protein sequence ID" value="MFC3712593.1"/>
    <property type="molecule type" value="Genomic_DNA"/>
</dbReference>
<feature type="domain" description="Nudix hydrolase" evidence="8">
    <location>
        <begin position="26"/>
        <end position="160"/>
    </location>
</feature>
<dbReference type="RefSeq" id="WP_380859788.1">
    <property type="nucleotide sequence ID" value="NZ_JBHRXV010000006.1"/>
</dbReference>
<dbReference type="InterPro" id="IPR000086">
    <property type="entry name" value="NUDIX_hydrolase_dom"/>
</dbReference>
<sequence>MTATTVWKGKYIEAVVDGRWEYVKRARGIGAAVILALTDEEEVVLVEQARVPLGRNCIELPAGLVGDETAGEEAAASAERELEEETGFAAQHWEELGEFASSPGMVGETFRLFRATGLTRVGTGGGVSNEEIVPHVVKLTEVPAFLAAKRGEGCAIDVKLLAVLPYAKGRP</sequence>
<dbReference type="SUPFAM" id="SSF55811">
    <property type="entry name" value="Nudix"/>
    <property type="match status" value="1"/>
</dbReference>
<comment type="caution">
    <text evidence="9">The sequence shown here is derived from an EMBL/GenBank/DDBJ whole genome shotgun (WGS) entry which is preliminary data.</text>
</comment>
<keyword evidence="10" id="KW-1185">Reference proteome</keyword>
<keyword evidence="5 9" id="KW-0378">Hydrolase</keyword>
<evidence type="ECO:0000256" key="6">
    <source>
        <dbReference type="ARBA" id="ARBA00032162"/>
    </source>
</evidence>
<evidence type="ECO:0000313" key="10">
    <source>
        <dbReference type="Proteomes" id="UP001595615"/>
    </source>
</evidence>
<evidence type="ECO:0000313" key="9">
    <source>
        <dbReference type="EMBL" id="MFC3712593.1"/>
    </source>
</evidence>
<evidence type="ECO:0000256" key="2">
    <source>
        <dbReference type="ARBA" id="ARBA00001946"/>
    </source>
</evidence>
<name>A0ABV7XA67_9SPHN</name>
<reference evidence="10" key="1">
    <citation type="journal article" date="2019" name="Int. J. Syst. Evol. Microbiol.">
        <title>The Global Catalogue of Microorganisms (GCM) 10K type strain sequencing project: providing services to taxonomists for standard genome sequencing and annotation.</title>
        <authorList>
            <consortium name="The Broad Institute Genomics Platform"/>
            <consortium name="The Broad Institute Genome Sequencing Center for Infectious Disease"/>
            <person name="Wu L."/>
            <person name="Ma J."/>
        </authorList>
    </citation>
    <scope>NUCLEOTIDE SEQUENCE [LARGE SCALE GENOMIC DNA]</scope>
    <source>
        <strain evidence="10">KCTC 42644</strain>
    </source>
</reference>
<comment type="similarity">
    <text evidence="3">Belongs to the Nudix hydrolase family. NudK subfamily.</text>
</comment>
<dbReference type="InterPro" id="IPR015797">
    <property type="entry name" value="NUDIX_hydrolase-like_dom_sf"/>
</dbReference>
<dbReference type="PANTHER" id="PTHR11839">
    <property type="entry name" value="UDP/ADP-SUGAR PYROPHOSPHATASE"/>
    <property type="match status" value="1"/>
</dbReference>
<evidence type="ECO:0000259" key="8">
    <source>
        <dbReference type="PROSITE" id="PS51462"/>
    </source>
</evidence>
<organism evidence="9 10">
    <name type="scientific">Sphingoaurantiacus capsulatus</name>
    <dbReference type="NCBI Taxonomy" id="1771310"/>
    <lineage>
        <taxon>Bacteria</taxon>
        <taxon>Pseudomonadati</taxon>
        <taxon>Pseudomonadota</taxon>
        <taxon>Alphaproteobacteria</taxon>
        <taxon>Sphingomonadales</taxon>
        <taxon>Sphingosinicellaceae</taxon>
        <taxon>Sphingoaurantiacus</taxon>
    </lineage>
</organism>
<evidence type="ECO:0000256" key="5">
    <source>
        <dbReference type="ARBA" id="ARBA00022801"/>
    </source>
</evidence>
<comment type="cofactor">
    <cofactor evidence="2">
        <name>Mg(2+)</name>
        <dbReference type="ChEBI" id="CHEBI:18420"/>
    </cofactor>
</comment>
<dbReference type="GO" id="GO:0016787">
    <property type="term" value="F:hydrolase activity"/>
    <property type="evidence" value="ECO:0007669"/>
    <property type="project" value="UniProtKB-KW"/>
</dbReference>
<accession>A0ABV7XA67</accession>
<dbReference type="Proteomes" id="UP001595615">
    <property type="component" value="Unassembled WGS sequence"/>
</dbReference>